<dbReference type="Proteomes" id="UP000183567">
    <property type="component" value="Unassembled WGS sequence"/>
</dbReference>
<reference evidence="1 2" key="1">
    <citation type="submission" date="2016-03" db="EMBL/GenBank/DDBJ databases">
        <title>Comparative genomics of the ectomycorrhizal sister species Rhizopogon vinicolor and Rhizopogon vesiculosus (Basidiomycota: Boletales) reveals a divergence of the mating type B locus.</title>
        <authorList>
            <person name="Mujic A.B."/>
            <person name="Kuo A."/>
            <person name="Tritt A."/>
            <person name="Lipzen A."/>
            <person name="Chen C."/>
            <person name="Johnson J."/>
            <person name="Sharma A."/>
            <person name="Barry K."/>
            <person name="Grigoriev I.V."/>
            <person name="Spatafora J.W."/>
        </authorList>
    </citation>
    <scope>NUCLEOTIDE SEQUENCE [LARGE SCALE GENOMIC DNA]</scope>
    <source>
        <strain evidence="1 2">AM-OR11-056</strain>
    </source>
</reference>
<organism evidence="1 2">
    <name type="scientific">Rhizopogon vesiculosus</name>
    <dbReference type="NCBI Taxonomy" id="180088"/>
    <lineage>
        <taxon>Eukaryota</taxon>
        <taxon>Fungi</taxon>
        <taxon>Dikarya</taxon>
        <taxon>Basidiomycota</taxon>
        <taxon>Agaricomycotina</taxon>
        <taxon>Agaricomycetes</taxon>
        <taxon>Agaricomycetidae</taxon>
        <taxon>Boletales</taxon>
        <taxon>Suillineae</taxon>
        <taxon>Rhizopogonaceae</taxon>
        <taxon>Rhizopogon</taxon>
    </lineage>
</organism>
<gene>
    <name evidence="1" type="ORF">AZE42_12817</name>
</gene>
<name>A0A1J8QJE3_9AGAM</name>
<proteinExistence type="predicted"/>
<sequence length="16" mass="1825">MSPMGRTQDVALWDSM</sequence>
<comment type="caution">
    <text evidence="1">The sequence shown here is derived from an EMBL/GenBank/DDBJ whole genome shotgun (WGS) entry which is preliminary data.</text>
</comment>
<keyword evidence="2" id="KW-1185">Reference proteome</keyword>
<evidence type="ECO:0000313" key="2">
    <source>
        <dbReference type="Proteomes" id="UP000183567"/>
    </source>
</evidence>
<protein>
    <submittedName>
        <fullName evidence="1">Uncharacterized protein</fullName>
    </submittedName>
</protein>
<accession>A0A1J8QJE3</accession>
<dbReference type="EMBL" id="LVVM01004111">
    <property type="protein sequence ID" value="OJA13536.1"/>
    <property type="molecule type" value="Genomic_DNA"/>
</dbReference>
<evidence type="ECO:0000313" key="1">
    <source>
        <dbReference type="EMBL" id="OJA13536.1"/>
    </source>
</evidence>
<dbReference type="AlphaFoldDB" id="A0A1J8QJE3"/>